<dbReference type="Proteomes" id="UP000244073">
    <property type="component" value="Unassembled WGS sequence"/>
</dbReference>
<gene>
    <name evidence="4" type="ORF">P175DRAFT_0497604</name>
</gene>
<evidence type="ECO:0000256" key="2">
    <source>
        <dbReference type="ARBA" id="ARBA00033473"/>
    </source>
</evidence>
<comment type="caution">
    <text evidence="4">The sequence shown here is derived from an EMBL/GenBank/DDBJ whole genome shotgun (WGS) entry which is preliminary data.</text>
</comment>
<dbReference type="PANTHER" id="PTHR31616:SF12">
    <property type="entry name" value="GLUCOAMYLASE"/>
    <property type="match status" value="1"/>
</dbReference>
<dbReference type="AlphaFoldDB" id="A0A2T5M7G7"/>
<sequence>MSAFTEPAGRPQRDGPALRASAMVAGDAFARALGETCDVCSVVAPQILCHLQNSWNGSAAIANIPTSGRSGVDANSVIASLGNIWLRRYTFQPCSARQDPVKP</sequence>
<dbReference type="GO" id="GO:0005975">
    <property type="term" value="P:carbohydrate metabolic process"/>
    <property type="evidence" value="ECO:0007669"/>
    <property type="project" value="InterPro"/>
</dbReference>
<dbReference type="InterPro" id="IPR008928">
    <property type="entry name" value="6-hairpin_glycosidase_sf"/>
</dbReference>
<dbReference type="InterPro" id="IPR011613">
    <property type="entry name" value="GH15-like"/>
</dbReference>
<evidence type="ECO:0000259" key="3">
    <source>
        <dbReference type="Pfam" id="PF00723"/>
    </source>
</evidence>
<dbReference type="GO" id="GO:0004553">
    <property type="term" value="F:hydrolase activity, hydrolyzing O-glycosyl compounds"/>
    <property type="evidence" value="ECO:0007669"/>
    <property type="project" value="TreeGrafter"/>
</dbReference>
<dbReference type="VEuPathDB" id="FungiDB:P175DRAFT_0497604"/>
<evidence type="ECO:0000313" key="5">
    <source>
        <dbReference type="Proteomes" id="UP000244073"/>
    </source>
</evidence>
<dbReference type="InterPro" id="IPR012341">
    <property type="entry name" value="6hp_glycosidase-like_sf"/>
</dbReference>
<dbReference type="Pfam" id="PF00723">
    <property type="entry name" value="Glyco_hydro_15"/>
    <property type="match status" value="1"/>
</dbReference>
<dbReference type="Gene3D" id="1.50.10.10">
    <property type="match status" value="1"/>
</dbReference>
<dbReference type="GO" id="GO:0000324">
    <property type="term" value="C:fungal-type vacuole"/>
    <property type="evidence" value="ECO:0007669"/>
    <property type="project" value="TreeGrafter"/>
</dbReference>
<evidence type="ECO:0000313" key="4">
    <source>
        <dbReference type="EMBL" id="PTU24473.1"/>
    </source>
</evidence>
<name>A0A2T5M7G7_9EURO</name>
<dbReference type="EMBL" id="MSFN02000001">
    <property type="protein sequence ID" value="PTU24473.1"/>
    <property type="molecule type" value="Genomic_DNA"/>
</dbReference>
<dbReference type="RefSeq" id="XP_040755865.1">
    <property type="nucleotide sequence ID" value="XM_040896318.1"/>
</dbReference>
<feature type="domain" description="GH15-like" evidence="3">
    <location>
        <begin position="21"/>
        <end position="83"/>
    </location>
</feature>
<reference evidence="4 5" key="1">
    <citation type="journal article" date="2018" name="Proc. Natl. Acad. Sci. U.S.A.">
        <title>Linking secondary metabolites to gene clusters through genome sequencing of six diverse Aspergillus species.</title>
        <authorList>
            <person name="Kaerboelling I."/>
            <person name="Vesth T.C."/>
            <person name="Frisvad J.C."/>
            <person name="Nybo J.L."/>
            <person name="Theobald S."/>
            <person name="Kuo A."/>
            <person name="Bowyer P."/>
            <person name="Matsuda Y."/>
            <person name="Mondo S."/>
            <person name="Lyhne E.K."/>
            <person name="Kogle M.E."/>
            <person name="Clum A."/>
            <person name="Lipzen A."/>
            <person name="Salamov A."/>
            <person name="Ngan C.Y."/>
            <person name="Daum C."/>
            <person name="Chiniquy J."/>
            <person name="Barry K."/>
            <person name="LaButti K."/>
            <person name="Haridas S."/>
            <person name="Simmons B.A."/>
            <person name="Magnuson J.K."/>
            <person name="Mortensen U.H."/>
            <person name="Larsen T.O."/>
            <person name="Grigoriev I.V."/>
            <person name="Baker S.E."/>
            <person name="Andersen M.R."/>
        </authorList>
    </citation>
    <scope>NUCLEOTIDE SEQUENCE [LARGE SCALE GENOMIC DNA]</scope>
    <source>
        <strain evidence="4 5">IBT 24754</strain>
    </source>
</reference>
<proteinExistence type="predicted"/>
<dbReference type="PANTHER" id="PTHR31616">
    <property type="entry name" value="TREHALASE"/>
    <property type="match status" value="1"/>
</dbReference>
<protein>
    <recommendedName>
        <fullName evidence="2">1,4-alpha-D-glucan glucohydrolase</fullName>
    </recommendedName>
    <alternativeName>
        <fullName evidence="1">Glucan 1,4-alpha-glucosidase</fullName>
    </alternativeName>
</protein>
<dbReference type="GeneID" id="63813200"/>
<dbReference type="OrthoDB" id="6123450at2759"/>
<dbReference type="SUPFAM" id="SSF48208">
    <property type="entry name" value="Six-hairpin glycosidases"/>
    <property type="match status" value="1"/>
</dbReference>
<evidence type="ECO:0000256" key="1">
    <source>
        <dbReference type="ARBA" id="ARBA00033442"/>
    </source>
</evidence>
<organism evidence="4 5">
    <name type="scientific">Aspergillus ochraceoroseus IBT 24754</name>
    <dbReference type="NCBI Taxonomy" id="1392256"/>
    <lineage>
        <taxon>Eukaryota</taxon>
        <taxon>Fungi</taxon>
        <taxon>Dikarya</taxon>
        <taxon>Ascomycota</taxon>
        <taxon>Pezizomycotina</taxon>
        <taxon>Eurotiomycetes</taxon>
        <taxon>Eurotiomycetidae</taxon>
        <taxon>Eurotiales</taxon>
        <taxon>Aspergillaceae</taxon>
        <taxon>Aspergillus</taxon>
        <taxon>Aspergillus subgen. Nidulantes</taxon>
    </lineage>
</organism>
<accession>A0A2T5M7G7</accession>